<comment type="PTM">
    <text evidence="11">Upon Fe-S cluster removal intramolecular disulfide bonds are formed.</text>
</comment>
<comment type="caution">
    <text evidence="14">The sequence shown here is derived from an EMBL/GenBank/DDBJ whole genome shotgun (WGS) entry which is preliminary data.</text>
</comment>
<reference evidence="14 16" key="2">
    <citation type="submission" date="2017-10" db="EMBL/GenBank/DDBJ databases">
        <title>The new phylogeny of genus Mycobacterium.</title>
        <authorList>
            <person name="Tortoli E."/>
            <person name="Trovato A."/>
            <person name="Cirillo D.M."/>
        </authorList>
    </citation>
    <scope>NUCLEOTIDE SEQUENCE [LARGE SCALE GENOMIC DNA]</scope>
    <source>
        <strain evidence="14 16">IP141170001</strain>
    </source>
</reference>
<feature type="binding site" evidence="11">
    <location>
        <position position="45"/>
    </location>
    <ligand>
        <name>[4Fe-4S] cluster</name>
        <dbReference type="ChEBI" id="CHEBI:49883"/>
    </ligand>
</feature>
<dbReference type="STRING" id="1801.BRW64_07435"/>
<evidence type="ECO:0000313" key="16">
    <source>
        <dbReference type="Proteomes" id="UP000220340"/>
    </source>
</evidence>
<comment type="similarity">
    <text evidence="2 11">Belongs to the WhiB family.</text>
</comment>
<dbReference type="GO" id="GO:0005737">
    <property type="term" value="C:cytoplasm"/>
    <property type="evidence" value="ECO:0007669"/>
    <property type="project" value="UniProtKB-SubCell"/>
</dbReference>
<evidence type="ECO:0000256" key="7">
    <source>
        <dbReference type="ARBA" id="ARBA00023015"/>
    </source>
</evidence>
<dbReference type="PANTHER" id="PTHR38839">
    <property type="entry name" value="TRANSCRIPTIONAL REGULATOR WHID-RELATED"/>
    <property type="match status" value="1"/>
</dbReference>
<keyword evidence="11" id="KW-0963">Cytoplasm</keyword>
<feature type="domain" description="4Fe-4S Wbl-type" evidence="12">
    <location>
        <begin position="11"/>
        <end position="75"/>
    </location>
</feature>
<keyword evidence="6 11" id="KW-0411">Iron-sulfur</keyword>
<evidence type="ECO:0000256" key="9">
    <source>
        <dbReference type="ARBA" id="ARBA00023157"/>
    </source>
</evidence>
<keyword evidence="7 11" id="KW-0805">Transcription regulation</keyword>
<dbReference type="Proteomes" id="UP000191039">
    <property type="component" value="Unassembled WGS sequence"/>
</dbReference>
<accession>A0A1Q4HHQ4</accession>
<dbReference type="GO" id="GO:0045892">
    <property type="term" value="P:negative regulation of DNA-templated transcription"/>
    <property type="evidence" value="ECO:0007669"/>
    <property type="project" value="TreeGrafter"/>
</dbReference>
<reference evidence="13 15" key="1">
    <citation type="submission" date="2016-09" db="EMBL/GenBank/DDBJ databases">
        <title>genome sequences of unsequenced Mycobacteria.</title>
        <authorList>
            <person name="Greninger A.L."/>
            <person name="Jerome K.R."/>
            <person name="Mcnair B."/>
            <person name="Wallis C."/>
            <person name="Fang F."/>
        </authorList>
    </citation>
    <scope>NUCLEOTIDE SEQUENCE [LARGE SCALE GENOMIC DNA]</scope>
    <source>
        <strain evidence="13 15">BM1</strain>
    </source>
</reference>
<evidence type="ECO:0000313" key="15">
    <source>
        <dbReference type="Proteomes" id="UP000191039"/>
    </source>
</evidence>
<evidence type="ECO:0000256" key="5">
    <source>
        <dbReference type="ARBA" id="ARBA00023004"/>
    </source>
</evidence>
<dbReference type="Pfam" id="PF02467">
    <property type="entry name" value="Whib"/>
    <property type="match status" value="1"/>
</dbReference>
<dbReference type="PROSITE" id="PS51674">
    <property type="entry name" value="4FE4S_WBL"/>
    <property type="match status" value="1"/>
</dbReference>
<dbReference type="GO" id="GO:0045454">
    <property type="term" value="P:cell redox homeostasis"/>
    <property type="evidence" value="ECO:0007669"/>
    <property type="project" value="TreeGrafter"/>
</dbReference>
<evidence type="ECO:0000256" key="3">
    <source>
        <dbReference type="ARBA" id="ARBA00022485"/>
    </source>
</evidence>
<dbReference type="RefSeq" id="WP_073855553.1">
    <property type="nucleotide sequence ID" value="NZ_BAAATC010000015.1"/>
</dbReference>
<dbReference type="Proteomes" id="UP000220340">
    <property type="component" value="Unassembled WGS sequence"/>
</dbReference>
<sequence>MSTGNWAEEARCRTADPDLFFHPDGERAGARAERLRRARLVCAACPVARQCADHAISSREGFGIWGGLSEDERIGRLLADGARPRGRSVHLTR</sequence>
<evidence type="ECO:0000259" key="12">
    <source>
        <dbReference type="PROSITE" id="PS51674"/>
    </source>
</evidence>
<evidence type="ECO:0000256" key="10">
    <source>
        <dbReference type="ARBA" id="ARBA00023163"/>
    </source>
</evidence>
<dbReference type="EMBL" id="PDCR01000018">
    <property type="protein sequence ID" value="PEG53714.1"/>
    <property type="molecule type" value="Genomic_DNA"/>
</dbReference>
<gene>
    <name evidence="11" type="primary">whiB</name>
    <name evidence="13" type="ORF">BV510_00505</name>
    <name evidence="14" type="ORF">CRI78_15285</name>
</gene>
<evidence type="ECO:0000256" key="8">
    <source>
        <dbReference type="ARBA" id="ARBA00023125"/>
    </source>
</evidence>
<dbReference type="AlphaFoldDB" id="A0A1Q4HHQ4"/>
<comment type="function">
    <text evidence="11">Acts as a transcriptional regulator. Probably redox-responsive. The apo- but not holo-form probably binds DNA.</text>
</comment>
<keyword evidence="10 11" id="KW-0804">Transcription</keyword>
<comment type="cofactor">
    <cofactor evidence="11">
        <name>[4Fe-4S] cluster</name>
        <dbReference type="ChEBI" id="CHEBI:49883"/>
    </cofactor>
    <text evidence="11">Binds 1 [4Fe-4S] cluster per subunit. Following nitrosylation of the [4Fe-4S] cluster binds 1 [4Fe-8(NO)] cluster per subunit.</text>
</comment>
<feature type="binding site" evidence="11">
    <location>
        <position position="51"/>
    </location>
    <ligand>
        <name>[4Fe-4S] cluster</name>
        <dbReference type="ChEBI" id="CHEBI:49883"/>
    </ligand>
</feature>
<dbReference type="GO" id="GO:0003677">
    <property type="term" value="F:DNA binding"/>
    <property type="evidence" value="ECO:0007669"/>
    <property type="project" value="UniProtKB-UniRule"/>
</dbReference>
<name>A0A1Q4HHQ4_9MYCO</name>
<evidence type="ECO:0000256" key="11">
    <source>
        <dbReference type="HAMAP-Rule" id="MF_01479"/>
    </source>
</evidence>
<dbReference type="GO" id="GO:0046872">
    <property type="term" value="F:metal ion binding"/>
    <property type="evidence" value="ECO:0007669"/>
    <property type="project" value="UniProtKB-KW"/>
</dbReference>
<keyword evidence="16" id="KW-1185">Reference proteome</keyword>
<keyword evidence="5 11" id="KW-0408">Iron</keyword>
<keyword evidence="8 11" id="KW-0238">DNA-binding</keyword>
<dbReference type="GO" id="GO:0035731">
    <property type="term" value="F:dinitrosyl-iron complex binding"/>
    <property type="evidence" value="ECO:0007669"/>
    <property type="project" value="UniProtKB-UniRule"/>
</dbReference>
<evidence type="ECO:0000256" key="6">
    <source>
        <dbReference type="ARBA" id="ARBA00023014"/>
    </source>
</evidence>
<evidence type="ECO:0000256" key="1">
    <source>
        <dbReference type="ARBA" id="ARBA00004496"/>
    </source>
</evidence>
<comment type="PTM">
    <text evidence="11">The Fe-S cluster can be nitrosylated by nitric oxide (NO).</text>
</comment>
<proteinExistence type="inferred from homology"/>
<dbReference type="GO" id="GO:0047134">
    <property type="term" value="F:protein-disulfide reductase [NAD(P)H] activity"/>
    <property type="evidence" value="ECO:0007669"/>
    <property type="project" value="TreeGrafter"/>
</dbReference>
<dbReference type="EMBL" id="MIJD01000002">
    <property type="protein sequence ID" value="OPE56327.1"/>
    <property type="molecule type" value="Genomic_DNA"/>
</dbReference>
<dbReference type="HAMAP" id="MF_01479">
    <property type="entry name" value="WhiB"/>
    <property type="match status" value="1"/>
</dbReference>
<keyword evidence="4 11" id="KW-0479">Metal-binding</keyword>
<protein>
    <recommendedName>
        <fullName evidence="11">Transcriptional regulator WhiB</fullName>
    </recommendedName>
</protein>
<keyword evidence="3 11" id="KW-0004">4Fe-4S</keyword>
<organism evidence="14 16">
    <name type="scientific">Mycolicibacterium diernhoferi</name>
    <dbReference type="NCBI Taxonomy" id="1801"/>
    <lineage>
        <taxon>Bacteria</taxon>
        <taxon>Bacillati</taxon>
        <taxon>Actinomycetota</taxon>
        <taxon>Actinomycetes</taxon>
        <taxon>Mycobacteriales</taxon>
        <taxon>Mycobacteriaceae</taxon>
        <taxon>Mycolicibacterium</taxon>
    </lineage>
</organism>
<keyword evidence="9 11" id="KW-1015">Disulfide bond</keyword>
<comment type="subcellular location">
    <subcellularLocation>
        <location evidence="1 11">Cytoplasm</location>
    </subcellularLocation>
</comment>
<evidence type="ECO:0000256" key="4">
    <source>
        <dbReference type="ARBA" id="ARBA00022723"/>
    </source>
</evidence>
<dbReference type="GO" id="GO:0051539">
    <property type="term" value="F:4 iron, 4 sulfur cluster binding"/>
    <property type="evidence" value="ECO:0007669"/>
    <property type="project" value="UniProtKB-UniRule"/>
</dbReference>
<feature type="binding site" evidence="11">
    <location>
        <position position="42"/>
    </location>
    <ligand>
        <name>[4Fe-4S] cluster</name>
        <dbReference type="ChEBI" id="CHEBI:49883"/>
    </ligand>
</feature>
<evidence type="ECO:0000256" key="2">
    <source>
        <dbReference type="ARBA" id="ARBA00006597"/>
    </source>
</evidence>
<dbReference type="InterPro" id="IPR003482">
    <property type="entry name" value="Whib"/>
</dbReference>
<dbReference type="InterPro" id="IPR034768">
    <property type="entry name" value="4FE4S_WBL"/>
</dbReference>
<dbReference type="OrthoDB" id="4954884at2"/>
<feature type="binding site" evidence="11">
    <location>
        <position position="12"/>
    </location>
    <ligand>
        <name>[4Fe-4S] cluster</name>
        <dbReference type="ChEBI" id="CHEBI:49883"/>
    </ligand>
</feature>
<evidence type="ECO:0000313" key="14">
    <source>
        <dbReference type="EMBL" id="PEG53714.1"/>
    </source>
</evidence>
<evidence type="ECO:0000313" key="13">
    <source>
        <dbReference type="EMBL" id="OPE56327.1"/>
    </source>
</evidence>